<reference evidence="8 9" key="1">
    <citation type="submission" date="2018-04" db="EMBL/GenBank/DDBJ databases">
        <title>The genome of golden apple snail Pomacea canaliculata provides insight into stress tolerance and invasive adaptation.</title>
        <authorList>
            <person name="Liu C."/>
            <person name="Liu B."/>
            <person name="Ren Y."/>
            <person name="Zhang Y."/>
            <person name="Wang H."/>
            <person name="Li S."/>
            <person name="Jiang F."/>
            <person name="Yin L."/>
            <person name="Zhang G."/>
            <person name="Qian W."/>
            <person name="Fan W."/>
        </authorList>
    </citation>
    <scope>NUCLEOTIDE SEQUENCE [LARGE SCALE GENOMIC DNA]</scope>
    <source>
        <strain evidence="8">SZHN2017</strain>
        <tissue evidence="8">Muscle</tissue>
    </source>
</reference>
<dbReference type="GO" id="GO:0050839">
    <property type="term" value="F:cell adhesion molecule binding"/>
    <property type="evidence" value="ECO:0007669"/>
    <property type="project" value="TreeGrafter"/>
</dbReference>
<dbReference type="InterPro" id="IPR051275">
    <property type="entry name" value="Cell_adhesion_signaling"/>
</dbReference>
<dbReference type="SUPFAM" id="SSF48726">
    <property type="entry name" value="Immunoglobulin"/>
    <property type="match status" value="1"/>
</dbReference>
<feature type="transmembrane region" description="Helical" evidence="6">
    <location>
        <begin position="253"/>
        <end position="277"/>
    </location>
</feature>
<protein>
    <recommendedName>
        <fullName evidence="7">Ig-like domain-containing protein</fullName>
    </recommendedName>
</protein>
<dbReference type="GO" id="GO:0005886">
    <property type="term" value="C:plasma membrane"/>
    <property type="evidence" value="ECO:0007669"/>
    <property type="project" value="TreeGrafter"/>
</dbReference>
<evidence type="ECO:0000256" key="4">
    <source>
        <dbReference type="ARBA" id="ARBA00023180"/>
    </source>
</evidence>
<name>A0A2T7P2R1_POMCA</name>
<proteinExistence type="predicted"/>
<dbReference type="Proteomes" id="UP000245119">
    <property type="component" value="Linkage Group LG7"/>
</dbReference>
<keyword evidence="6" id="KW-1133">Transmembrane helix</keyword>
<dbReference type="OrthoDB" id="6161220at2759"/>
<dbReference type="GO" id="GO:0005911">
    <property type="term" value="C:cell-cell junction"/>
    <property type="evidence" value="ECO:0007669"/>
    <property type="project" value="TreeGrafter"/>
</dbReference>
<dbReference type="GO" id="GO:0098609">
    <property type="term" value="P:cell-cell adhesion"/>
    <property type="evidence" value="ECO:0007669"/>
    <property type="project" value="TreeGrafter"/>
</dbReference>
<dbReference type="InterPro" id="IPR013783">
    <property type="entry name" value="Ig-like_fold"/>
</dbReference>
<keyword evidence="4" id="KW-0325">Glycoprotein</keyword>
<evidence type="ECO:0000259" key="7">
    <source>
        <dbReference type="PROSITE" id="PS50835"/>
    </source>
</evidence>
<accession>A0A2T7P2R1</accession>
<evidence type="ECO:0000256" key="1">
    <source>
        <dbReference type="ARBA" id="ARBA00004479"/>
    </source>
</evidence>
<keyword evidence="2 6" id="KW-0472">Membrane</keyword>
<gene>
    <name evidence="8" type="ORF">C0Q70_12875</name>
</gene>
<feature type="domain" description="Ig-like" evidence="7">
    <location>
        <begin position="48"/>
        <end position="131"/>
    </location>
</feature>
<comment type="caution">
    <text evidence="8">The sequence shown here is derived from an EMBL/GenBank/DDBJ whole genome shotgun (WGS) entry which is preliminary data.</text>
</comment>
<evidence type="ECO:0000256" key="6">
    <source>
        <dbReference type="SAM" id="Phobius"/>
    </source>
</evidence>
<evidence type="ECO:0000313" key="9">
    <source>
        <dbReference type="Proteomes" id="UP000245119"/>
    </source>
</evidence>
<evidence type="ECO:0000256" key="2">
    <source>
        <dbReference type="ARBA" id="ARBA00023136"/>
    </source>
</evidence>
<dbReference type="AlphaFoldDB" id="A0A2T7P2R1"/>
<dbReference type="Gene3D" id="2.60.40.10">
    <property type="entry name" value="Immunoglobulins"/>
    <property type="match status" value="1"/>
</dbReference>
<comment type="subcellular location">
    <subcellularLocation>
        <location evidence="1">Membrane</location>
        <topology evidence="1">Single-pass type I membrane protein</topology>
    </subcellularLocation>
</comment>
<dbReference type="PROSITE" id="PS50835">
    <property type="entry name" value="IG_LIKE"/>
    <property type="match status" value="1"/>
</dbReference>
<keyword evidence="9" id="KW-1185">Reference proteome</keyword>
<dbReference type="EMBL" id="PZQS01000007">
    <property type="protein sequence ID" value="PVD27704.1"/>
    <property type="molecule type" value="Genomic_DNA"/>
</dbReference>
<keyword evidence="5" id="KW-0393">Immunoglobulin domain</keyword>
<dbReference type="InterPro" id="IPR036179">
    <property type="entry name" value="Ig-like_dom_sf"/>
</dbReference>
<dbReference type="PANTHER" id="PTHR11640:SF31">
    <property type="entry name" value="IRREGULAR CHIASM C-ROUGHEST PROTEIN-RELATED"/>
    <property type="match status" value="1"/>
</dbReference>
<sequence length="300" mass="33348">MWPGLSNNSTLQLTKVTREKNGTVFTCLMIWNGHRRTANYTLQVAYGPDNAHTNIVGPRSFITDGRRPLTLTCRATDTNPSPIYTWDTNRCDIEDPVAGTCTFTPEPLRDDGQRIQCSARSDAENNNKGMADFVLNLTYPPKDPPSITGYTPGTVISHGAQLQCSVTGGKPMVSKVIFTCEKLQLVSADSQTIQPENASVSSILTIDSKNNRVECKCQAVWDPEESLYTLTSQIVVLTQREDINVKKETTNTLPYHVAQIILIVMVTPSMVVIWILVKRYRASQKKRTTAEEGESLKTFT</sequence>
<evidence type="ECO:0000313" key="8">
    <source>
        <dbReference type="EMBL" id="PVD27704.1"/>
    </source>
</evidence>
<evidence type="ECO:0000256" key="5">
    <source>
        <dbReference type="ARBA" id="ARBA00023319"/>
    </source>
</evidence>
<dbReference type="InterPro" id="IPR007110">
    <property type="entry name" value="Ig-like_dom"/>
</dbReference>
<organism evidence="8 9">
    <name type="scientific">Pomacea canaliculata</name>
    <name type="common">Golden apple snail</name>
    <dbReference type="NCBI Taxonomy" id="400727"/>
    <lineage>
        <taxon>Eukaryota</taxon>
        <taxon>Metazoa</taxon>
        <taxon>Spiralia</taxon>
        <taxon>Lophotrochozoa</taxon>
        <taxon>Mollusca</taxon>
        <taxon>Gastropoda</taxon>
        <taxon>Caenogastropoda</taxon>
        <taxon>Architaenioglossa</taxon>
        <taxon>Ampullarioidea</taxon>
        <taxon>Ampullariidae</taxon>
        <taxon>Pomacea</taxon>
    </lineage>
</organism>
<keyword evidence="3" id="KW-1015">Disulfide bond</keyword>
<dbReference type="PANTHER" id="PTHR11640">
    <property type="entry name" value="NEPHRIN"/>
    <property type="match status" value="1"/>
</dbReference>
<keyword evidence="6" id="KW-0812">Transmembrane</keyword>
<evidence type="ECO:0000256" key="3">
    <source>
        <dbReference type="ARBA" id="ARBA00023157"/>
    </source>
</evidence>